<keyword evidence="1" id="KW-0472">Membrane</keyword>
<evidence type="ECO:0000313" key="3">
    <source>
        <dbReference type="Proteomes" id="UP000758652"/>
    </source>
</evidence>
<organism evidence="2 3">
    <name type="scientific">Claveliimonas monacensis</name>
    <dbReference type="NCBI Taxonomy" id="2779351"/>
    <lineage>
        <taxon>Bacteria</taxon>
        <taxon>Bacillati</taxon>
        <taxon>Bacillota</taxon>
        <taxon>Clostridia</taxon>
        <taxon>Lachnospirales</taxon>
        <taxon>Lachnospiraceae</taxon>
        <taxon>Claveliimonas</taxon>
    </lineage>
</organism>
<keyword evidence="3" id="KW-1185">Reference proteome</keyword>
<name>A0ABR9RGL0_9FIRM</name>
<accession>A0ABR9RGL0</accession>
<gene>
    <name evidence="2" type="ORF">INF30_02245</name>
</gene>
<evidence type="ECO:0000256" key="1">
    <source>
        <dbReference type="SAM" id="Phobius"/>
    </source>
</evidence>
<sequence>MNNGIYFIIMWSAAVLFILIGIYAMNRKKPMWLWGGVQIPESKIKDVKAYNHAIGKMWCVCAIPLFIGGMIAFFSPAYSVLIFALTCTVGIALVVWRYHKIEETYFVS</sequence>
<dbReference type="Proteomes" id="UP000758652">
    <property type="component" value="Unassembled WGS sequence"/>
</dbReference>
<keyword evidence="1" id="KW-1133">Transmembrane helix</keyword>
<protein>
    <recommendedName>
        <fullName evidence="4">DUF3784 domain-containing protein</fullName>
    </recommendedName>
</protein>
<dbReference type="EMBL" id="JADCKL010000001">
    <property type="protein sequence ID" value="MBE5062094.1"/>
    <property type="molecule type" value="Genomic_DNA"/>
</dbReference>
<comment type="caution">
    <text evidence="2">The sequence shown here is derived from an EMBL/GenBank/DDBJ whole genome shotgun (WGS) entry which is preliminary data.</text>
</comment>
<proteinExistence type="predicted"/>
<feature type="transmembrane region" description="Helical" evidence="1">
    <location>
        <begin position="6"/>
        <end position="25"/>
    </location>
</feature>
<reference evidence="2 3" key="1">
    <citation type="submission" date="2020-10" db="EMBL/GenBank/DDBJ databases">
        <title>ChiBAC.</title>
        <authorList>
            <person name="Zenner C."/>
            <person name="Hitch T.C.A."/>
            <person name="Clavel T."/>
        </authorList>
    </citation>
    <scope>NUCLEOTIDE SEQUENCE [LARGE SCALE GENOMIC DNA]</scope>
    <source>
        <strain evidence="2 3">DSM 108991</strain>
    </source>
</reference>
<feature type="transmembrane region" description="Helical" evidence="1">
    <location>
        <begin position="80"/>
        <end position="98"/>
    </location>
</feature>
<dbReference type="RefSeq" id="WP_226394097.1">
    <property type="nucleotide sequence ID" value="NZ_JADCKL010000001.1"/>
</dbReference>
<keyword evidence="1" id="KW-0812">Transmembrane</keyword>
<feature type="transmembrane region" description="Helical" evidence="1">
    <location>
        <begin position="53"/>
        <end position="74"/>
    </location>
</feature>
<evidence type="ECO:0008006" key="4">
    <source>
        <dbReference type="Google" id="ProtNLM"/>
    </source>
</evidence>
<evidence type="ECO:0000313" key="2">
    <source>
        <dbReference type="EMBL" id="MBE5062094.1"/>
    </source>
</evidence>